<keyword evidence="3" id="KW-0325">Glycoprotein</keyword>
<dbReference type="InterPro" id="IPR017853">
    <property type="entry name" value="GH"/>
</dbReference>
<dbReference type="GO" id="GO:0005975">
    <property type="term" value="P:carbohydrate metabolic process"/>
    <property type="evidence" value="ECO:0007669"/>
    <property type="project" value="InterPro"/>
</dbReference>
<dbReference type="EMBL" id="CM007382">
    <property type="protein sequence ID" value="ONK78673.1"/>
    <property type="molecule type" value="Genomic_DNA"/>
</dbReference>
<protein>
    <recommendedName>
        <fullName evidence="7">Beta-glucosidase</fullName>
    </recommendedName>
</protein>
<gene>
    <name evidence="5" type="ORF">A4U43_C02F21250</name>
</gene>
<dbReference type="AlphaFoldDB" id="A0A5P1FLR7"/>
<dbReference type="FunFam" id="3.20.20.80:FF:000069">
    <property type="entry name" value="Beta-glucosidase 1"/>
    <property type="match status" value="1"/>
</dbReference>
<organism evidence="5 6">
    <name type="scientific">Asparagus officinalis</name>
    <name type="common">Garden asparagus</name>
    <dbReference type="NCBI Taxonomy" id="4686"/>
    <lineage>
        <taxon>Eukaryota</taxon>
        <taxon>Viridiplantae</taxon>
        <taxon>Streptophyta</taxon>
        <taxon>Embryophyta</taxon>
        <taxon>Tracheophyta</taxon>
        <taxon>Spermatophyta</taxon>
        <taxon>Magnoliopsida</taxon>
        <taxon>Liliopsida</taxon>
        <taxon>Asparagales</taxon>
        <taxon>Asparagaceae</taxon>
        <taxon>Asparagoideae</taxon>
        <taxon>Asparagus</taxon>
    </lineage>
</organism>
<sequence length="508" mass="57642">MSSLSTSLLCSGISAYQGTAPPPTPTIWDQAAMDRSHWFQRQEILQVEGAAAEDGRSPSIWDTFVHNGHAPGRSNGDVASDGYHKYKEDVRLMKETGLEGYRFSISWSRLIPNGRGDVNPKGLEYYNNLIDELITHGIQPHVTLFHYDLPQVLEDEYQGWLSPRIVGDFTEYANVCFGEFGDRVSHWTTLNEPNVMAAGGYDTAIFPPGRCSYPFGASNCSHGDSVHEPYIVAHNFLLAHSSVYSLYKRKYQAEQQGSVGINIFIYHYVPKTNSMEDMLATKRAQDFLTGWFMQPLVHGDYPNSMKKLVGDKIPKFSKDQWRKLIGAFDFIGVNYYNTLGVKDNTKNIPQDQRDFMTDPLVEFSVVDRDESGAKILTAYGLQGVLEHLKQNYGNPPIYIQENGYPMPHDATLDDAPRVKYLCAHVGSLLNAIRNGSNTLGYFTWSFLDLFELMEGYESSYGMYYVDFEDEELKRYPKLSARWYTNFLNREQTVIRENNPTSASNSSYA</sequence>
<keyword evidence="2" id="KW-0732">Signal</keyword>
<name>A0A5P1FLR7_ASPOF</name>
<evidence type="ECO:0000313" key="6">
    <source>
        <dbReference type="Proteomes" id="UP000243459"/>
    </source>
</evidence>
<dbReference type="PANTHER" id="PTHR10353">
    <property type="entry name" value="GLYCOSYL HYDROLASE"/>
    <property type="match status" value="1"/>
</dbReference>
<dbReference type="Proteomes" id="UP000243459">
    <property type="component" value="Chromosome 2"/>
</dbReference>
<dbReference type="Gene3D" id="3.20.20.80">
    <property type="entry name" value="Glycosidases"/>
    <property type="match status" value="1"/>
</dbReference>
<proteinExistence type="inferred from homology"/>
<dbReference type="GO" id="GO:0008422">
    <property type="term" value="F:beta-glucosidase activity"/>
    <property type="evidence" value="ECO:0007669"/>
    <property type="project" value="UniProtKB-ARBA"/>
</dbReference>
<evidence type="ECO:0000256" key="1">
    <source>
        <dbReference type="ARBA" id="ARBA00010838"/>
    </source>
</evidence>
<dbReference type="Pfam" id="PF00232">
    <property type="entry name" value="Glyco_hydro_1"/>
    <property type="match status" value="1"/>
</dbReference>
<dbReference type="OMA" id="THRVEYM"/>
<evidence type="ECO:0000256" key="4">
    <source>
        <dbReference type="RuleBase" id="RU003690"/>
    </source>
</evidence>
<evidence type="ECO:0000313" key="5">
    <source>
        <dbReference type="EMBL" id="ONK78673.1"/>
    </source>
</evidence>
<keyword evidence="6" id="KW-1185">Reference proteome</keyword>
<evidence type="ECO:0000256" key="3">
    <source>
        <dbReference type="ARBA" id="ARBA00023180"/>
    </source>
</evidence>
<reference evidence="6" key="1">
    <citation type="journal article" date="2017" name="Nat. Commun.">
        <title>The asparagus genome sheds light on the origin and evolution of a young Y chromosome.</title>
        <authorList>
            <person name="Harkess A."/>
            <person name="Zhou J."/>
            <person name="Xu C."/>
            <person name="Bowers J.E."/>
            <person name="Van der Hulst R."/>
            <person name="Ayyampalayam S."/>
            <person name="Mercati F."/>
            <person name="Riccardi P."/>
            <person name="McKain M.R."/>
            <person name="Kakrana A."/>
            <person name="Tang H."/>
            <person name="Ray J."/>
            <person name="Groenendijk J."/>
            <person name="Arikit S."/>
            <person name="Mathioni S.M."/>
            <person name="Nakano M."/>
            <person name="Shan H."/>
            <person name="Telgmann-Rauber A."/>
            <person name="Kanno A."/>
            <person name="Yue Z."/>
            <person name="Chen H."/>
            <person name="Li W."/>
            <person name="Chen Y."/>
            <person name="Xu X."/>
            <person name="Zhang Y."/>
            <person name="Luo S."/>
            <person name="Chen H."/>
            <person name="Gao J."/>
            <person name="Mao Z."/>
            <person name="Pires J.C."/>
            <person name="Luo M."/>
            <person name="Kudrna D."/>
            <person name="Wing R.A."/>
            <person name="Meyers B.C."/>
            <person name="Yi K."/>
            <person name="Kong H."/>
            <person name="Lavrijsen P."/>
            <person name="Sunseri F."/>
            <person name="Falavigna A."/>
            <person name="Ye Y."/>
            <person name="Leebens-Mack J.H."/>
            <person name="Chen G."/>
        </authorList>
    </citation>
    <scope>NUCLEOTIDE SEQUENCE [LARGE SCALE GENOMIC DNA]</scope>
    <source>
        <strain evidence="6">cv. DH0086</strain>
    </source>
</reference>
<dbReference type="SUPFAM" id="SSF51445">
    <property type="entry name" value="(Trans)glycosidases"/>
    <property type="match status" value="1"/>
</dbReference>
<dbReference type="PRINTS" id="PR00131">
    <property type="entry name" value="GLHYDRLASE1"/>
</dbReference>
<dbReference type="Gramene" id="ONK78673">
    <property type="protein sequence ID" value="ONK78673"/>
    <property type="gene ID" value="A4U43_C02F21250"/>
</dbReference>
<evidence type="ECO:0000256" key="2">
    <source>
        <dbReference type="ARBA" id="ARBA00022729"/>
    </source>
</evidence>
<accession>A0A5P1FLR7</accession>
<dbReference type="InterPro" id="IPR001360">
    <property type="entry name" value="Glyco_hydro_1"/>
</dbReference>
<evidence type="ECO:0008006" key="7">
    <source>
        <dbReference type="Google" id="ProtNLM"/>
    </source>
</evidence>
<dbReference type="PANTHER" id="PTHR10353:SF290">
    <property type="entry name" value="4-HYDROXY-7-METHOXY-3-OXO-3,4-DIHYDRO-2H-1,4-BENZOXAZIN-2-YL GLUCOSIDEBETA-D-GLUCOSIDASE"/>
    <property type="match status" value="1"/>
</dbReference>
<comment type="similarity">
    <text evidence="1 4">Belongs to the glycosyl hydrolase 1 family.</text>
</comment>